<evidence type="ECO:0000313" key="3">
    <source>
        <dbReference type="Proteomes" id="UP000638188"/>
    </source>
</evidence>
<proteinExistence type="predicted"/>
<dbReference type="RefSeq" id="WP_150276474.1">
    <property type="nucleotide sequence ID" value="NZ_BMFF01000002.1"/>
</dbReference>
<keyword evidence="3" id="KW-1185">Reference proteome</keyword>
<comment type="caution">
    <text evidence="2">The sequence shown here is derived from an EMBL/GenBank/DDBJ whole genome shotgun (WGS) entry which is preliminary data.</text>
</comment>
<evidence type="ECO:0000256" key="1">
    <source>
        <dbReference type="SAM" id="MobiDB-lite"/>
    </source>
</evidence>
<name>A0ABQ1PCJ5_9GAMM</name>
<dbReference type="NCBIfam" id="NF046101">
    <property type="entry name" value="PA3496_fam"/>
    <property type="match status" value="1"/>
</dbReference>
<reference evidence="3" key="1">
    <citation type="journal article" date="2019" name="Int. J. Syst. Evol. Microbiol.">
        <title>The Global Catalogue of Microorganisms (GCM) 10K type strain sequencing project: providing services to taxonomists for standard genome sequencing and annotation.</title>
        <authorList>
            <consortium name="The Broad Institute Genomics Platform"/>
            <consortium name="The Broad Institute Genome Sequencing Center for Infectious Disease"/>
            <person name="Wu L."/>
            <person name="Ma J."/>
        </authorList>
    </citation>
    <scope>NUCLEOTIDE SEQUENCE [LARGE SCALE GENOMIC DNA]</scope>
    <source>
        <strain evidence="3">CGMCC 1.12482</strain>
    </source>
</reference>
<sequence length="63" mass="7603">MSFDSDFEDGSSSVRKQRRQNEDRKRMAYRRAIEEYRESQALHAQVCDFPDIIEARRPGIWMH</sequence>
<dbReference type="EMBL" id="BMFF01000002">
    <property type="protein sequence ID" value="GGC94586.1"/>
    <property type="molecule type" value="Genomic_DNA"/>
</dbReference>
<feature type="region of interest" description="Disordered" evidence="1">
    <location>
        <begin position="1"/>
        <end position="25"/>
    </location>
</feature>
<organism evidence="2 3">
    <name type="scientific">Halopseudomonas salina</name>
    <dbReference type="NCBI Taxonomy" id="1323744"/>
    <lineage>
        <taxon>Bacteria</taxon>
        <taxon>Pseudomonadati</taxon>
        <taxon>Pseudomonadota</taxon>
        <taxon>Gammaproteobacteria</taxon>
        <taxon>Pseudomonadales</taxon>
        <taxon>Pseudomonadaceae</taxon>
        <taxon>Halopseudomonas</taxon>
    </lineage>
</organism>
<dbReference type="Proteomes" id="UP000638188">
    <property type="component" value="Unassembled WGS sequence"/>
</dbReference>
<dbReference type="InterPro" id="IPR058059">
    <property type="entry name" value="PA3496-like"/>
</dbReference>
<protein>
    <recommendedName>
        <fullName evidence="4">Transcriptional regulator</fullName>
    </recommendedName>
</protein>
<gene>
    <name evidence="2" type="ORF">GCM10007418_12700</name>
</gene>
<evidence type="ECO:0000313" key="2">
    <source>
        <dbReference type="EMBL" id="GGC94586.1"/>
    </source>
</evidence>
<evidence type="ECO:0008006" key="4">
    <source>
        <dbReference type="Google" id="ProtNLM"/>
    </source>
</evidence>
<accession>A0ABQ1PCJ5</accession>